<dbReference type="Gene3D" id="2.60.40.10">
    <property type="entry name" value="Immunoglobulins"/>
    <property type="match status" value="1"/>
</dbReference>
<protein>
    <submittedName>
        <fullName evidence="4">Cell adhesion protein</fullName>
    </submittedName>
</protein>
<organism evidence="4 5">
    <name type="scientific">Faecalispora sporosphaeroides</name>
    <dbReference type="NCBI Taxonomy" id="1549"/>
    <lineage>
        <taxon>Bacteria</taxon>
        <taxon>Bacillati</taxon>
        <taxon>Bacillota</taxon>
        <taxon>Clostridia</taxon>
        <taxon>Eubacteriales</taxon>
        <taxon>Oscillospiraceae</taxon>
        <taxon>Faecalispora</taxon>
    </lineage>
</organism>
<evidence type="ECO:0000256" key="2">
    <source>
        <dbReference type="SAM" id="Phobius"/>
    </source>
</evidence>
<evidence type="ECO:0000313" key="5">
    <source>
        <dbReference type="Proteomes" id="UP000754750"/>
    </source>
</evidence>
<reference evidence="4" key="1">
    <citation type="submission" date="2019-04" db="EMBL/GenBank/DDBJ databases">
        <title>Evolution of Biomass-Degrading Anaerobic Consortia Revealed by Metagenomics.</title>
        <authorList>
            <person name="Peng X."/>
        </authorList>
    </citation>
    <scope>NUCLEOTIDE SEQUENCE</scope>
    <source>
        <strain evidence="4">SIG551</strain>
    </source>
</reference>
<feature type="signal peptide" evidence="3">
    <location>
        <begin position="1"/>
        <end position="27"/>
    </location>
</feature>
<evidence type="ECO:0000256" key="3">
    <source>
        <dbReference type="SAM" id="SignalP"/>
    </source>
</evidence>
<keyword evidence="2" id="KW-0472">Membrane</keyword>
<keyword evidence="2" id="KW-0812">Transmembrane</keyword>
<feature type="transmembrane region" description="Helical" evidence="2">
    <location>
        <begin position="652"/>
        <end position="672"/>
    </location>
</feature>
<dbReference type="Proteomes" id="UP000754750">
    <property type="component" value="Unassembled WGS sequence"/>
</dbReference>
<comment type="caution">
    <text evidence="4">The sequence shown here is derived from an EMBL/GenBank/DDBJ whole genome shotgun (WGS) entry which is preliminary data.</text>
</comment>
<feature type="region of interest" description="Disordered" evidence="1">
    <location>
        <begin position="683"/>
        <end position="711"/>
    </location>
</feature>
<dbReference type="PANTHER" id="PTHR35902">
    <property type="entry name" value="S-LAYER DOMAIN-LIKE PROTEIN-RELATED"/>
    <property type="match status" value="1"/>
</dbReference>
<sequence length="711" mass="75886">MKFQRTRSLAAFLFTAVLLLHMFPVMAAAEEPTVADPQITSASISPSTVQKGNSFEANLRFHHNDSAIDNAKSVVVKVTSPNGAIRVKKNEFTVTDFSSTEEEDDTGLGGLYYSLYIPENYLTYSGPGPGVLQFTITYYTSSDAAKGTEIETKNRISIRKTLIPGEGSADNTVRVDESSSTPTIISGTSATVGIPLISGNTLEDAQIEVAVPTDTKIMLTSAGSVYTMSFVSGEKKYLNLPLRVDSSVAAGIYPITLTINGNKVTAQLQVLDSALGKGGVRINSYKLDRSTIYSGSTFRMDLVLKNTGGQTYHNINAALDGLATESFTVVGSLDRKTVASLAPGATATISFHMQAASKMESGNYAIGVNLTSDEVTEAVATKVFVSVVGTGDSSGGKPIIIIENYSFGGTSVTGGKTFPLSLRFRNANTGTAIQNLKITITSTADEDTGGVFTPANSSNTFFISKLGAGASIDKSIELYPKADAKPKSYGIDVKFEYESAADTKHEQITATETISIPLTQQDRFEVTNAEVQGPIQMGTEGQLSISYVNKGKSTVYNLSVLLEGNFTAPETNIYIGNVESGSSDSYDTTLTPTEEGTLQGKATITYEDPNGETREIIKEFSCEVQPAMPVDQDGMGPDVSEPMPEQSAGVAAWVWVLLLAVAAGGAAAVVLIRRRRAAKRRALLEQEDDYDDVQPKTPELPDEPHQNEDQP</sequence>
<dbReference type="PANTHER" id="PTHR35902:SF3">
    <property type="entry name" value="NPCBM-ASSOCIATED, NEW3 DOMAIN OF ALPHA-GALACTOSIDASE"/>
    <property type="match status" value="1"/>
</dbReference>
<dbReference type="RefSeq" id="WP_326840161.1">
    <property type="nucleotide sequence ID" value="NZ_SVNY01000002.1"/>
</dbReference>
<name>A0A928KRT1_9FIRM</name>
<dbReference type="InterPro" id="IPR013783">
    <property type="entry name" value="Ig-like_fold"/>
</dbReference>
<feature type="chain" id="PRO_5037089499" evidence="3">
    <location>
        <begin position="28"/>
        <end position="711"/>
    </location>
</feature>
<feature type="compositionally biased region" description="Basic and acidic residues" evidence="1">
    <location>
        <begin position="702"/>
        <end position="711"/>
    </location>
</feature>
<proteinExistence type="predicted"/>
<keyword evidence="3" id="KW-0732">Signal</keyword>
<evidence type="ECO:0000256" key="1">
    <source>
        <dbReference type="SAM" id="MobiDB-lite"/>
    </source>
</evidence>
<dbReference type="EMBL" id="SVNY01000002">
    <property type="protein sequence ID" value="MBE6833044.1"/>
    <property type="molecule type" value="Genomic_DNA"/>
</dbReference>
<keyword evidence="2" id="KW-1133">Transmembrane helix</keyword>
<accession>A0A928KRT1</accession>
<gene>
    <name evidence="4" type="ORF">E7512_05590</name>
</gene>
<dbReference type="AlphaFoldDB" id="A0A928KRT1"/>
<evidence type="ECO:0000313" key="4">
    <source>
        <dbReference type="EMBL" id="MBE6833044.1"/>
    </source>
</evidence>